<feature type="transmembrane region" description="Helical" evidence="2">
    <location>
        <begin position="97"/>
        <end position="130"/>
    </location>
</feature>
<dbReference type="Pfam" id="PF00499">
    <property type="entry name" value="Oxidored_q3"/>
    <property type="match status" value="1"/>
</dbReference>
<keyword evidence="2" id="KW-1003">Cell membrane</keyword>
<sequence length="189" mass="19600">MIATVISVPQLIVFIVSVVIIAIGGVGLLSARYPVHAALFLVMTLFGVAVLFIEEGAEFLAAVQVVVYAGAVVVLFLFVIMLLGVDREEITSFAGDTVRVALAGVGVALILAELFIVATGAWVTGAHAVAGKLSAGSNIGVLARSVFTTYLLPFELTAALLVIAVVGAVILSRRMSGVAQPRAHESREV</sequence>
<dbReference type="Gene3D" id="1.20.120.1200">
    <property type="entry name" value="NADH-ubiquinone/plastoquinone oxidoreductase chain 6, subunit NuoJ"/>
    <property type="match status" value="1"/>
</dbReference>
<comment type="catalytic activity">
    <reaction evidence="2">
        <text>a quinone + NADH + 5 H(+)(in) = a quinol + NAD(+) + 4 H(+)(out)</text>
        <dbReference type="Rhea" id="RHEA:57888"/>
        <dbReference type="ChEBI" id="CHEBI:15378"/>
        <dbReference type="ChEBI" id="CHEBI:24646"/>
        <dbReference type="ChEBI" id="CHEBI:57540"/>
        <dbReference type="ChEBI" id="CHEBI:57945"/>
        <dbReference type="ChEBI" id="CHEBI:132124"/>
    </reaction>
</comment>
<feature type="transmembrane region" description="Helical" evidence="2">
    <location>
        <begin position="35"/>
        <end position="53"/>
    </location>
</feature>
<dbReference type="RefSeq" id="WP_298385863.1">
    <property type="nucleotide sequence ID" value="NZ_JBFSHR010000003.1"/>
</dbReference>
<gene>
    <name evidence="3" type="ORF">AB6A68_01715</name>
</gene>
<keyword evidence="3" id="KW-0560">Oxidoreductase</keyword>
<dbReference type="EMBL" id="JBFSHR010000003">
    <property type="protein sequence ID" value="MEX6428558.1"/>
    <property type="molecule type" value="Genomic_DNA"/>
</dbReference>
<keyword evidence="2" id="KW-0874">Quinone</keyword>
<evidence type="ECO:0000256" key="2">
    <source>
        <dbReference type="RuleBase" id="RU004429"/>
    </source>
</evidence>
<dbReference type="GO" id="GO:0050136">
    <property type="term" value="F:NADH dehydrogenase (quinone) (non-electrogenic) activity"/>
    <property type="evidence" value="ECO:0007669"/>
    <property type="project" value="UniProtKB-EC"/>
</dbReference>
<comment type="similarity">
    <text evidence="1 2">Belongs to the complex I subunit 6 family.</text>
</comment>
<accession>A0ABV3XZ21</accession>
<feature type="transmembrane region" description="Helical" evidence="2">
    <location>
        <begin position="150"/>
        <end position="172"/>
    </location>
</feature>
<dbReference type="InterPro" id="IPR001457">
    <property type="entry name" value="NADH_UbQ/plastoQ_OxRdtase_su6"/>
</dbReference>
<keyword evidence="2" id="KW-1133">Transmembrane helix</keyword>
<name>A0ABV3XZ21_9ACTN</name>
<reference evidence="3 4" key="1">
    <citation type="submission" date="2024-07" db="EMBL/GenBank/DDBJ databases">
        <title>Draft Genome Sequence of Ferrimicrobium acidiphilum Strain YE2023, Isolated from a Pulp of Bioleach Reactor.</title>
        <authorList>
            <person name="Elkina Y.A."/>
            <person name="Bulaeva A.G."/>
            <person name="Beletsky A.V."/>
            <person name="Mardanov A.V."/>
        </authorList>
    </citation>
    <scope>NUCLEOTIDE SEQUENCE [LARGE SCALE GENOMIC DNA]</scope>
    <source>
        <strain evidence="3 4">YE2023</strain>
    </source>
</reference>
<protein>
    <recommendedName>
        <fullName evidence="2">NADH-quinone oxidoreductase subunit J</fullName>
        <ecNumber evidence="2">7.1.1.-</ecNumber>
    </recommendedName>
</protein>
<evidence type="ECO:0000313" key="3">
    <source>
        <dbReference type="EMBL" id="MEX6428558.1"/>
    </source>
</evidence>
<dbReference type="PANTHER" id="PTHR33269">
    <property type="entry name" value="NADH-UBIQUINONE OXIDOREDUCTASE CHAIN 6"/>
    <property type="match status" value="1"/>
</dbReference>
<feature type="transmembrane region" description="Helical" evidence="2">
    <location>
        <begin position="59"/>
        <end position="85"/>
    </location>
</feature>
<proteinExistence type="inferred from homology"/>
<dbReference type="Proteomes" id="UP001560267">
    <property type="component" value="Unassembled WGS sequence"/>
</dbReference>
<evidence type="ECO:0000313" key="4">
    <source>
        <dbReference type="Proteomes" id="UP001560267"/>
    </source>
</evidence>
<organism evidence="3 4">
    <name type="scientific">Ferrimicrobium acidiphilum</name>
    <dbReference type="NCBI Taxonomy" id="121039"/>
    <lineage>
        <taxon>Bacteria</taxon>
        <taxon>Bacillati</taxon>
        <taxon>Actinomycetota</taxon>
        <taxon>Acidimicrobiia</taxon>
        <taxon>Acidimicrobiales</taxon>
        <taxon>Acidimicrobiaceae</taxon>
        <taxon>Ferrimicrobium</taxon>
    </lineage>
</organism>
<comment type="caution">
    <text evidence="3">The sequence shown here is derived from an EMBL/GenBank/DDBJ whole genome shotgun (WGS) entry which is preliminary data.</text>
</comment>
<dbReference type="EC" id="7.1.1.-" evidence="2"/>
<feature type="transmembrane region" description="Helical" evidence="2">
    <location>
        <begin position="6"/>
        <end position="28"/>
    </location>
</feature>
<evidence type="ECO:0000256" key="1">
    <source>
        <dbReference type="ARBA" id="ARBA00005698"/>
    </source>
</evidence>
<comment type="subcellular location">
    <subcellularLocation>
        <location evidence="2">Cell membrane</location>
        <topology evidence="2">Multi-pass membrane protein</topology>
    </subcellularLocation>
</comment>
<dbReference type="PANTHER" id="PTHR33269:SF17">
    <property type="entry name" value="NADH-UBIQUINONE OXIDOREDUCTASE CHAIN 6"/>
    <property type="match status" value="1"/>
</dbReference>
<dbReference type="InterPro" id="IPR042106">
    <property type="entry name" value="Nuo/plastoQ_OxRdtase_6_NuoJ"/>
</dbReference>
<comment type="function">
    <text evidence="2">NDH-1 shuttles electrons from NADH, via FMN and iron-sulfur (Fe-S) centers, to quinones in the respiratory chain. Couples the redox reaction to proton translocation (for every two electrons transferred, four hydrogen ions are translocated across the cytoplasmic membrane), and thus conserves the redox energy in a proton gradient.</text>
</comment>
<keyword evidence="2" id="KW-0812">Transmembrane</keyword>
<keyword evidence="2" id="KW-0520">NAD</keyword>
<keyword evidence="4" id="KW-1185">Reference proteome</keyword>
<keyword evidence="2" id="KW-0472">Membrane</keyword>